<organism evidence="1 2">
    <name type="scientific">Persea americana</name>
    <name type="common">Avocado</name>
    <dbReference type="NCBI Taxonomy" id="3435"/>
    <lineage>
        <taxon>Eukaryota</taxon>
        <taxon>Viridiplantae</taxon>
        <taxon>Streptophyta</taxon>
        <taxon>Embryophyta</taxon>
        <taxon>Tracheophyta</taxon>
        <taxon>Spermatophyta</taxon>
        <taxon>Magnoliopsida</taxon>
        <taxon>Magnoliidae</taxon>
        <taxon>Laurales</taxon>
        <taxon>Lauraceae</taxon>
        <taxon>Persea</taxon>
    </lineage>
</organism>
<protein>
    <submittedName>
        <fullName evidence="1">Uncharacterized protein</fullName>
    </submittedName>
</protein>
<name>A0ACC2MUL7_PERAE</name>
<dbReference type="EMBL" id="CM056809">
    <property type="protein sequence ID" value="KAJ8649466.1"/>
    <property type="molecule type" value="Genomic_DNA"/>
</dbReference>
<reference evidence="1 2" key="1">
    <citation type="journal article" date="2022" name="Hortic Res">
        <title>A haplotype resolved chromosomal level avocado genome allows analysis of novel avocado genes.</title>
        <authorList>
            <person name="Nath O."/>
            <person name="Fletcher S.J."/>
            <person name="Hayward A."/>
            <person name="Shaw L.M."/>
            <person name="Masouleh A.K."/>
            <person name="Furtado A."/>
            <person name="Henry R.J."/>
            <person name="Mitter N."/>
        </authorList>
    </citation>
    <scope>NUCLEOTIDE SEQUENCE [LARGE SCALE GENOMIC DNA]</scope>
    <source>
        <strain evidence="2">cv. Hass</strain>
    </source>
</reference>
<sequence length="148" mass="17155">MVVLEDEKEEEKSDNEEIETEINLEEELIAALEQLSTERKKNKKISKKTPKVEIEEARKIKEGLESQVIIKTKECSRMKEEITGLKDQVDKTNKEMKAYEGSIRLNENLKNQRPSHIKLGMGFKKREFSIKQDSSHVEKIQKAIAQLA</sequence>
<dbReference type="Proteomes" id="UP001234297">
    <property type="component" value="Chromosome 1"/>
</dbReference>
<keyword evidence="2" id="KW-1185">Reference proteome</keyword>
<comment type="caution">
    <text evidence="1">The sequence shown here is derived from an EMBL/GenBank/DDBJ whole genome shotgun (WGS) entry which is preliminary data.</text>
</comment>
<evidence type="ECO:0000313" key="1">
    <source>
        <dbReference type="EMBL" id="KAJ8649466.1"/>
    </source>
</evidence>
<accession>A0ACC2MUL7</accession>
<evidence type="ECO:0000313" key="2">
    <source>
        <dbReference type="Proteomes" id="UP001234297"/>
    </source>
</evidence>
<proteinExistence type="predicted"/>
<gene>
    <name evidence="1" type="ORF">MRB53_002489</name>
</gene>